<feature type="domain" description="RNase H type-1" evidence="2">
    <location>
        <begin position="532"/>
        <end position="680"/>
    </location>
</feature>
<dbReference type="PROSITE" id="PS50879">
    <property type="entry name" value="RNASE_H_1"/>
    <property type="match status" value="1"/>
</dbReference>
<reference evidence="4" key="1">
    <citation type="submission" date="2018-05" db="EMBL/GenBank/DDBJ databases">
        <title>Micromonospora globispora sp. nov. and Micromonospora rugosa sp. nov., isolated from marine sediment.</title>
        <authorList>
            <person name="Carro L."/>
            <person name="Aysel V."/>
            <person name="Cetin D."/>
            <person name="Igual J.M."/>
            <person name="Klenk H.-P."/>
            <person name="Trujillo M.E."/>
            <person name="Sahin N."/>
        </authorList>
    </citation>
    <scope>NUCLEOTIDE SEQUENCE [LARGE SCALE GENOMIC DNA]</scope>
    <source>
        <strain evidence="4">S2904</strain>
    </source>
</reference>
<evidence type="ECO:0000259" key="2">
    <source>
        <dbReference type="PROSITE" id="PS50879"/>
    </source>
</evidence>
<dbReference type="AlphaFoldDB" id="A0A317K593"/>
<dbReference type="EMBL" id="QGSV01000170">
    <property type="protein sequence ID" value="PWU48081.1"/>
    <property type="molecule type" value="Genomic_DNA"/>
</dbReference>
<dbReference type="OrthoDB" id="4923321at2"/>
<feature type="compositionally biased region" description="Basic residues" evidence="1">
    <location>
        <begin position="192"/>
        <end position="206"/>
    </location>
</feature>
<protein>
    <recommendedName>
        <fullName evidence="2">RNase H type-1 domain-containing protein</fullName>
    </recommendedName>
</protein>
<gene>
    <name evidence="3" type="ORF">DLJ46_12945</name>
</gene>
<organism evidence="3 4">
    <name type="scientific">Micromonospora globispora</name>
    <dbReference type="NCBI Taxonomy" id="1450148"/>
    <lineage>
        <taxon>Bacteria</taxon>
        <taxon>Bacillati</taxon>
        <taxon>Actinomycetota</taxon>
        <taxon>Actinomycetes</taxon>
        <taxon>Micromonosporales</taxon>
        <taxon>Micromonosporaceae</taxon>
        <taxon>Micromonospora</taxon>
    </lineage>
</organism>
<evidence type="ECO:0000256" key="1">
    <source>
        <dbReference type="SAM" id="MobiDB-lite"/>
    </source>
</evidence>
<feature type="compositionally biased region" description="Basic residues" evidence="1">
    <location>
        <begin position="293"/>
        <end position="307"/>
    </location>
</feature>
<dbReference type="GO" id="GO:0004523">
    <property type="term" value="F:RNA-DNA hybrid ribonuclease activity"/>
    <property type="evidence" value="ECO:0007669"/>
    <property type="project" value="InterPro"/>
</dbReference>
<proteinExistence type="predicted"/>
<name>A0A317K593_9ACTN</name>
<sequence length="709" mass="78491">MRCPTRCGRRSKRPERWTDGSPASGKASTPRGATTRTAASRWCSPSPTEHGPSTCCRSSAKRPGRASGRSTTDPFATSAPKRPRGYSAAPIPHPQAERARTPAVTSPGDDHGPPRPPLRDPFDACPSHQPRGVRAAHQPLGRDHSGCLPAAGARPDRLWRRSEGGRECVEAFDQSVCIGEPVPDAEPDSARRPGRRRHPRQQRHLSRRPEEHPSAGAGQPGVRDRERLGRHSPHCLPGQGRPAGLRRRLGGQAEFLRDRRQIEHRHGRREAGLQGLQVRRPGHLDAVRDLRRGRPGRRLRRGRLRRQQRADPRDQRRADPLPYPPVRQEVAGGRAARSGRRGPGGPGAAVRLRHLPGRQGNQAWHVRHPRRRWLLLGAPEQLRKHHRQLLHQRCPPGAGHHPLLRLRLPLGELRRVAPCSLTRFPRSASLPDNKTSGGVVRPDEFLRALGLLPAPLHDRALALRTYVKPRRCETCQAVGDAVRLALTAAHYDELGSAGELLDTAARLAEQHGRACRPEYQPGRGQVRRWAETPAPLIAATDASWKGRAGGIGYVASDGRYGLRSRRPGRVDPTGFSRVLVSELRAVEFLFTAYDTPPVDMTVLVDSRPALNYLHRWQGGETGAMPAGYDLRPRHAGMKPTLVRLADLVAERPDLTFAHVKAHAGHALNEAADGLSRMARRRVEEPFDVRPRAHDLVEAFVRDWHVALAA</sequence>
<dbReference type="InterPro" id="IPR002156">
    <property type="entry name" value="RNaseH_domain"/>
</dbReference>
<feature type="region of interest" description="Disordered" evidence="1">
    <location>
        <begin position="1"/>
        <end position="153"/>
    </location>
</feature>
<comment type="caution">
    <text evidence="3">The sequence shown here is derived from an EMBL/GenBank/DDBJ whole genome shotgun (WGS) entry which is preliminary data.</text>
</comment>
<dbReference type="InterPro" id="IPR012337">
    <property type="entry name" value="RNaseH-like_sf"/>
</dbReference>
<feature type="compositionally biased region" description="Basic and acidic residues" evidence="1">
    <location>
        <begin position="108"/>
        <end position="122"/>
    </location>
</feature>
<feature type="compositionally biased region" description="Polar residues" evidence="1">
    <location>
        <begin position="31"/>
        <end position="47"/>
    </location>
</feature>
<evidence type="ECO:0000313" key="4">
    <source>
        <dbReference type="Proteomes" id="UP000245683"/>
    </source>
</evidence>
<dbReference type="SUPFAM" id="SSF53098">
    <property type="entry name" value="Ribonuclease H-like"/>
    <property type="match status" value="1"/>
</dbReference>
<feature type="region of interest" description="Disordered" evidence="1">
    <location>
        <begin position="179"/>
        <end position="349"/>
    </location>
</feature>
<feature type="compositionally biased region" description="Basic and acidic residues" evidence="1">
    <location>
        <begin position="282"/>
        <end position="292"/>
    </location>
</feature>
<accession>A0A317K593</accession>
<dbReference type="Pfam" id="PF00075">
    <property type="entry name" value="RNase_H"/>
    <property type="match status" value="1"/>
</dbReference>
<dbReference type="Proteomes" id="UP000245683">
    <property type="component" value="Unassembled WGS sequence"/>
</dbReference>
<feature type="compositionally biased region" description="Basic and acidic residues" evidence="1">
    <location>
        <begin position="308"/>
        <end position="319"/>
    </location>
</feature>
<dbReference type="InterPro" id="IPR036397">
    <property type="entry name" value="RNaseH_sf"/>
</dbReference>
<keyword evidence="4" id="KW-1185">Reference proteome</keyword>
<evidence type="ECO:0000313" key="3">
    <source>
        <dbReference type="EMBL" id="PWU48081.1"/>
    </source>
</evidence>
<dbReference type="GO" id="GO:0003676">
    <property type="term" value="F:nucleic acid binding"/>
    <property type="evidence" value="ECO:0007669"/>
    <property type="project" value="InterPro"/>
</dbReference>
<dbReference type="Gene3D" id="3.30.420.10">
    <property type="entry name" value="Ribonuclease H-like superfamily/Ribonuclease H"/>
    <property type="match status" value="1"/>
</dbReference>